<evidence type="ECO:0000313" key="5">
    <source>
        <dbReference type="Proteomes" id="UP000230886"/>
    </source>
</evidence>
<gene>
    <name evidence="4" type="ORF">CHR55_18665</name>
</gene>
<dbReference type="Pfam" id="PF04075">
    <property type="entry name" value="F420H2_quin_red"/>
    <property type="match status" value="1"/>
</dbReference>
<dbReference type="PANTHER" id="PTHR39428">
    <property type="entry name" value="F420H(2)-DEPENDENT QUINONE REDUCTASE RV1261C"/>
    <property type="match status" value="1"/>
</dbReference>
<name>A0A2A5J8S2_RHOSG</name>
<dbReference type="InterPro" id="IPR012349">
    <property type="entry name" value="Split_barrel_FMN-bd"/>
</dbReference>
<protein>
    <submittedName>
        <fullName evidence="4">Nitroreductase family deazaflavin-dependent oxidoreductase</fullName>
    </submittedName>
</protein>
<comment type="similarity">
    <text evidence="1">Belongs to the F420H(2)-dependent quinone reductase family.</text>
</comment>
<organism evidence="4 5">
    <name type="scientific">Rhodococcus qingshengii</name>
    <dbReference type="NCBI Taxonomy" id="334542"/>
    <lineage>
        <taxon>Bacteria</taxon>
        <taxon>Bacillati</taxon>
        <taxon>Actinomycetota</taxon>
        <taxon>Actinomycetes</taxon>
        <taxon>Mycobacteriales</taxon>
        <taxon>Nocardiaceae</taxon>
        <taxon>Rhodococcus</taxon>
        <taxon>Rhodococcus erythropolis group</taxon>
    </lineage>
</organism>
<proteinExistence type="inferred from homology"/>
<evidence type="ECO:0000313" key="4">
    <source>
        <dbReference type="EMBL" id="PCK25776.1"/>
    </source>
</evidence>
<dbReference type="GO" id="GO:0070967">
    <property type="term" value="F:coenzyme F420 binding"/>
    <property type="evidence" value="ECO:0007669"/>
    <property type="project" value="TreeGrafter"/>
</dbReference>
<evidence type="ECO:0000256" key="3">
    <source>
        <dbReference type="SAM" id="MobiDB-lite"/>
    </source>
</evidence>
<dbReference type="GeneID" id="57487344"/>
<dbReference type="InterPro" id="IPR004378">
    <property type="entry name" value="F420H2_quin_Rdtase"/>
</dbReference>
<accession>A0A2A5J8S2</accession>
<dbReference type="NCBIfam" id="TIGR00026">
    <property type="entry name" value="hi_GC_TIGR00026"/>
    <property type="match status" value="1"/>
</dbReference>
<sequence length="162" mass="17879">MAQTDPTPRDPIGNHSEPKSGGPGALSRWMQRNANARTNRKIRRGKGTFMGMDVLILHTVGRRSGQPRETPLMHLSDGRGGLLIVASGGGGRNPDWHSNVVAHPDRVSIEMPGRNPVPVTAHELEGDDREQAWHQVATAQPRIAKYQSKSDRKYPLIRLTVM</sequence>
<comment type="catalytic activity">
    <reaction evidence="2">
        <text>oxidized coenzyme F420-(gamma-L-Glu)(n) + a quinol + H(+) = reduced coenzyme F420-(gamma-L-Glu)(n) + a quinone</text>
        <dbReference type="Rhea" id="RHEA:39663"/>
        <dbReference type="Rhea" id="RHEA-COMP:12939"/>
        <dbReference type="Rhea" id="RHEA-COMP:14378"/>
        <dbReference type="ChEBI" id="CHEBI:15378"/>
        <dbReference type="ChEBI" id="CHEBI:24646"/>
        <dbReference type="ChEBI" id="CHEBI:132124"/>
        <dbReference type="ChEBI" id="CHEBI:133980"/>
        <dbReference type="ChEBI" id="CHEBI:139511"/>
    </reaction>
</comment>
<feature type="region of interest" description="Disordered" evidence="3">
    <location>
        <begin position="1"/>
        <end position="28"/>
    </location>
</feature>
<evidence type="ECO:0000256" key="2">
    <source>
        <dbReference type="ARBA" id="ARBA00049106"/>
    </source>
</evidence>
<evidence type="ECO:0000256" key="1">
    <source>
        <dbReference type="ARBA" id="ARBA00008710"/>
    </source>
</evidence>
<dbReference type="RefSeq" id="WP_019748134.1">
    <property type="nucleotide sequence ID" value="NZ_NOVD01000013.1"/>
</dbReference>
<dbReference type="AlphaFoldDB" id="A0A2A5J8S2"/>
<dbReference type="Proteomes" id="UP000230886">
    <property type="component" value="Unassembled WGS sequence"/>
</dbReference>
<reference evidence="4 5" key="1">
    <citation type="submission" date="2017-07" db="EMBL/GenBank/DDBJ databases">
        <title>Draft sequence of Rhodococcus enclensis 23b-28.</title>
        <authorList>
            <person name="Besaury L."/>
            <person name="Sancelme M."/>
            <person name="Amato P."/>
            <person name="Lallement A."/>
            <person name="Delort A.-M."/>
        </authorList>
    </citation>
    <scope>NUCLEOTIDE SEQUENCE [LARGE SCALE GENOMIC DNA]</scope>
    <source>
        <strain evidence="4 5">23b-28</strain>
    </source>
</reference>
<dbReference type="Gene3D" id="2.30.110.10">
    <property type="entry name" value="Electron Transport, Fmn-binding Protein, Chain A"/>
    <property type="match status" value="1"/>
</dbReference>
<dbReference type="GO" id="GO:0016491">
    <property type="term" value="F:oxidoreductase activity"/>
    <property type="evidence" value="ECO:0007669"/>
    <property type="project" value="InterPro"/>
</dbReference>
<dbReference type="GO" id="GO:0005886">
    <property type="term" value="C:plasma membrane"/>
    <property type="evidence" value="ECO:0007669"/>
    <property type="project" value="TreeGrafter"/>
</dbReference>
<dbReference type="EMBL" id="NOVD01000013">
    <property type="protein sequence ID" value="PCK25776.1"/>
    <property type="molecule type" value="Genomic_DNA"/>
</dbReference>
<dbReference type="PANTHER" id="PTHR39428:SF1">
    <property type="entry name" value="F420H(2)-DEPENDENT QUINONE REDUCTASE RV1261C"/>
    <property type="match status" value="1"/>
</dbReference>
<comment type="caution">
    <text evidence="4">The sequence shown here is derived from an EMBL/GenBank/DDBJ whole genome shotgun (WGS) entry which is preliminary data.</text>
</comment>